<evidence type="ECO:0000313" key="3">
    <source>
        <dbReference type="WBParaSite" id="HPLM_0001264601-mRNA-1"/>
    </source>
</evidence>
<reference evidence="1 2" key="2">
    <citation type="submission" date="2018-11" db="EMBL/GenBank/DDBJ databases">
        <authorList>
            <consortium name="Pathogen Informatics"/>
        </authorList>
    </citation>
    <scope>NUCLEOTIDE SEQUENCE [LARGE SCALE GENOMIC DNA]</scope>
    <source>
        <strain evidence="1 2">MHpl1</strain>
    </source>
</reference>
<accession>A0A0N4WN19</accession>
<name>A0A0N4WN19_HAEPC</name>
<gene>
    <name evidence="1" type="ORF">HPLM_LOCUS12638</name>
</gene>
<dbReference type="STRING" id="6290.A0A0N4WN19"/>
<proteinExistence type="predicted"/>
<keyword evidence="2" id="KW-1185">Reference proteome</keyword>
<dbReference type="AlphaFoldDB" id="A0A0N4WN19"/>
<sequence length="282" mass="31931">MILDANAWTLATEPQQIQCTGTPVTGTKQITAHVLAKRLDTFECEQRYLVITLAGDERYDRATQQVIDIHVENIEAEYLLSDRNDLTGKLVNSVKEAFRGKDVYPYVYCIQPGKMDKYCFSVDRKIIENKNKSALSKYISFRRKPKEKLPALIKPDGFGVDFDADKAECFADFFESISTSNNINASVDLMGDYPDLMGDYPQMEDPNWLEEQEIFGILYDWKTSSSFTPDDDAAPFMFGSLRSETDLALIQKAIDAVLGKDQVCNSYHMGDVELRRTGCVTD</sequence>
<reference evidence="3" key="1">
    <citation type="submission" date="2017-02" db="UniProtKB">
        <authorList>
            <consortium name="WormBaseParasite"/>
        </authorList>
    </citation>
    <scope>IDENTIFICATION</scope>
</reference>
<dbReference type="Proteomes" id="UP000268014">
    <property type="component" value="Unassembled WGS sequence"/>
</dbReference>
<evidence type="ECO:0000313" key="2">
    <source>
        <dbReference type="Proteomes" id="UP000268014"/>
    </source>
</evidence>
<dbReference type="EMBL" id="UZAF01017927">
    <property type="protein sequence ID" value="VDO46243.1"/>
    <property type="molecule type" value="Genomic_DNA"/>
</dbReference>
<protein>
    <submittedName>
        <fullName evidence="3">Phage protein</fullName>
    </submittedName>
</protein>
<evidence type="ECO:0000313" key="1">
    <source>
        <dbReference type="EMBL" id="VDO46243.1"/>
    </source>
</evidence>
<dbReference type="WBParaSite" id="HPLM_0001264601-mRNA-1">
    <property type="protein sequence ID" value="HPLM_0001264601-mRNA-1"/>
    <property type="gene ID" value="HPLM_0001264601"/>
</dbReference>
<organism evidence="3">
    <name type="scientific">Haemonchus placei</name>
    <name type="common">Barber's pole worm</name>
    <dbReference type="NCBI Taxonomy" id="6290"/>
    <lineage>
        <taxon>Eukaryota</taxon>
        <taxon>Metazoa</taxon>
        <taxon>Ecdysozoa</taxon>
        <taxon>Nematoda</taxon>
        <taxon>Chromadorea</taxon>
        <taxon>Rhabditida</taxon>
        <taxon>Rhabditina</taxon>
        <taxon>Rhabditomorpha</taxon>
        <taxon>Strongyloidea</taxon>
        <taxon>Trichostrongylidae</taxon>
        <taxon>Haemonchus</taxon>
    </lineage>
</organism>
<dbReference type="OrthoDB" id="10262475at2759"/>